<dbReference type="InterPro" id="IPR051635">
    <property type="entry name" value="SNAT-like"/>
</dbReference>
<protein>
    <submittedName>
        <fullName evidence="5">Putative gnat family</fullName>
    </submittedName>
</protein>
<dbReference type="GO" id="GO:0005737">
    <property type="term" value="C:cytoplasm"/>
    <property type="evidence" value="ECO:0007669"/>
    <property type="project" value="TreeGrafter"/>
</dbReference>
<dbReference type="PANTHER" id="PTHR10908">
    <property type="entry name" value="SEROTONIN N-ACETYLTRANSFERASE"/>
    <property type="match status" value="1"/>
</dbReference>
<comment type="caution">
    <text evidence="5">The sequence shown here is derived from an EMBL/GenBank/DDBJ whole genome shotgun (WGS) entry which is preliminary data.</text>
</comment>
<name>A0A0G2GKU4_PHACM</name>
<feature type="compositionally biased region" description="Basic and acidic residues" evidence="3">
    <location>
        <begin position="21"/>
        <end position="41"/>
    </location>
</feature>
<sequence>MLEQQKSKENREPEQTSPEEEGSKVQEQKGEEEYQTIKHEEANDDSEFETEDEEDEGAGGGHPGNMFEHLLRSHGLLGPRGRAQQMEMPRDALHPFVQVLSSANVDDCVQVENASFPEEERASREKFAYRLQKCPELSLGVLSLPPLSTRGDVTRPSLIAHIVATRTTAETVTDAAMALPSNWQESVTASEEQTPTDEGHQDRGRTVAVHTFAVLPEHRGKRVGSMLMQSYIERIKSAKVADRITLLAHGELIPFYEKFGFKNLGPSNARFGGGNWHDMALDFDPTEEDED</sequence>
<feature type="domain" description="N-acetyltransferase" evidence="4">
    <location>
        <begin position="142"/>
        <end position="284"/>
    </location>
</feature>
<accession>A0A0G2GKU4</accession>
<proteinExistence type="predicted"/>
<keyword evidence="6" id="KW-1185">Reference proteome</keyword>
<dbReference type="EMBL" id="LCWF01000063">
    <property type="protein sequence ID" value="KKY24108.1"/>
    <property type="molecule type" value="Genomic_DNA"/>
</dbReference>
<evidence type="ECO:0000256" key="3">
    <source>
        <dbReference type="SAM" id="MobiDB-lite"/>
    </source>
</evidence>
<dbReference type="InterPro" id="IPR000182">
    <property type="entry name" value="GNAT_dom"/>
</dbReference>
<dbReference type="AlphaFoldDB" id="A0A0G2GKU4"/>
<dbReference type="Gene3D" id="3.40.630.30">
    <property type="match status" value="1"/>
</dbReference>
<evidence type="ECO:0000313" key="5">
    <source>
        <dbReference type="EMBL" id="KKY24108.1"/>
    </source>
</evidence>
<keyword evidence="1" id="KW-0808">Transferase</keyword>
<reference evidence="5 6" key="2">
    <citation type="submission" date="2015-05" db="EMBL/GenBank/DDBJ databases">
        <authorList>
            <person name="Morales-Cruz A."/>
            <person name="Amrine K.C."/>
            <person name="Cantu D."/>
        </authorList>
    </citation>
    <scope>NUCLEOTIDE SEQUENCE [LARGE SCALE GENOMIC DNA]</scope>
    <source>
        <strain evidence="5">UCRPC4</strain>
    </source>
</reference>
<dbReference type="GO" id="GO:0004059">
    <property type="term" value="F:aralkylamine N-acetyltransferase activity"/>
    <property type="evidence" value="ECO:0007669"/>
    <property type="project" value="TreeGrafter"/>
</dbReference>
<evidence type="ECO:0000256" key="1">
    <source>
        <dbReference type="ARBA" id="ARBA00022679"/>
    </source>
</evidence>
<evidence type="ECO:0000259" key="4">
    <source>
        <dbReference type="PROSITE" id="PS51186"/>
    </source>
</evidence>
<keyword evidence="2" id="KW-0012">Acyltransferase</keyword>
<dbReference type="PROSITE" id="PS51186">
    <property type="entry name" value="GNAT"/>
    <property type="match status" value="1"/>
</dbReference>
<feature type="compositionally biased region" description="Basic and acidic residues" evidence="3">
    <location>
        <begin position="1"/>
        <end position="14"/>
    </location>
</feature>
<gene>
    <name evidence="5" type="ORF">UCRPC4_g02574</name>
</gene>
<dbReference type="OrthoDB" id="30840at2759"/>
<evidence type="ECO:0000313" key="6">
    <source>
        <dbReference type="Proteomes" id="UP000053317"/>
    </source>
</evidence>
<dbReference type="CDD" id="cd04301">
    <property type="entry name" value="NAT_SF"/>
    <property type="match status" value="1"/>
</dbReference>
<dbReference type="SUPFAM" id="SSF55729">
    <property type="entry name" value="Acyl-CoA N-acyltransferases (Nat)"/>
    <property type="match status" value="1"/>
</dbReference>
<feature type="compositionally biased region" description="Acidic residues" evidence="3">
    <location>
        <begin position="42"/>
        <end position="57"/>
    </location>
</feature>
<feature type="region of interest" description="Disordered" evidence="3">
    <location>
        <begin position="183"/>
        <end position="203"/>
    </location>
</feature>
<feature type="region of interest" description="Disordered" evidence="3">
    <location>
        <begin position="1"/>
        <end position="68"/>
    </location>
</feature>
<reference evidence="5 6" key="1">
    <citation type="submission" date="2015-05" db="EMBL/GenBank/DDBJ databases">
        <title>Distinctive expansion of gene families associated with plant cell wall degradation and secondary metabolism in the genomes of grapevine trunk pathogens.</title>
        <authorList>
            <person name="Lawrence D.P."/>
            <person name="Travadon R."/>
            <person name="Rolshausen P.E."/>
            <person name="Baumgartner K."/>
        </authorList>
    </citation>
    <scope>NUCLEOTIDE SEQUENCE [LARGE SCALE GENOMIC DNA]</scope>
    <source>
        <strain evidence="5">UCRPC4</strain>
    </source>
</reference>
<dbReference type="PANTHER" id="PTHR10908:SF0">
    <property type="entry name" value="SEROTONIN N-ACETYLTRANSFERASE"/>
    <property type="match status" value="1"/>
</dbReference>
<feature type="compositionally biased region" description="Polar residues" evidence="3">
    <location>
        <begin position="183"/>
        <end position="193"/>
    </location>
</feature>
<evidence type="ECO:0000256" key="2">
    <source>
        <dbReference type="ARBA" id="ARBA00023315"/>
    </source>
</evidence>
<dbReference type="Pfam" id="PF13673">
    <property type="entry name" value="Acetyltransf_10"/>
    <property type="match status" value="1"/>
</dbReference>
<dbReference type="Proteomes" id="UP000053317">
    <property type="component" value="Unassembled WGS sequence"/>
</dbReference>
<dbReference type="InterPro" id="IPR016181">
    <property type="entry name" value="Acyl_CoA_acyltransferase"/>
</dbReference>
<organism evidence="5 6">
    <name type="scientific">Phaeomoniella chlamydospora</name>
    <name type="common">Phaeoacremonium chlamydosporum</name>
    <dbReference type="NCBI Taxonomy" id="158046"/>
    <lineage>
        <taxon>Eukaryota</taxon>
        <taxon>Fungi</taxon>
        <taxon>Dikarya</taxon>
        <taxon>Ascomycota</taxon>
        <taxon>Pezizomycotina</taxon>
        <taxon>Eurotiomycetes</taxon>
        <taxon>Chaetothyriomycetidae</taxon>
        <taxon>Phaeomoniellales</taxon>
        <taxon>Phaeomoniellaceae</taxon>
        <taxon>Phaeomoniella</taxon>
    </lineage>
</organism>